<dbReference type="PROSITE" id="PS50600">
    <property type="entry name" value="ULP_PROTEASE"/>
    <property type="match status" value="1"/>
</dbReference>
<keyword evidence="5" id="KW-1185">Reference proteome</keyword>
<comment type="caution">
    <text evidence="4">The sequence shown here is derived from an EMBL/GenBank/DDBJ whole genome shotgun (WGS) entry which is preliminary data.</text>
</comment>
<evidence type="ECO:0000313" key="4">
    <source>
        <dbReference type="EMBL" id="KAG6962113.1"/>
    </source>
</evidence>
<sequence length="137" mass="15289">YANKTTIFLPALKTPAPDKGNRLLPLTLKLVAVAEKDLVFMPMNINGNHWVCLVMDKTRATIYTYDSFDKRANQNLLAEKAFEVVAVHSPIQKDGHNCGLFVCLYFWRRLCKEAGSDYTNTGLLRSALGSSAHRSGL</sequence>
<proteinExistence type="predicted"/>
<accession>A0A8J5MFL5</accession>
<dbReference type="GO" id="GO:0008234">
    <property type="term" value="F:cysteine-type peptidase activity"/>
    <property type="evidence" value="ECO:0007669"/>
    <property type="project" value="InterPro"/>
</dbReference>
<dbReference type="EMBL" id="JAENGY010000477">
    <property type="protein sequence ID" value="KAG6962113.1"/>
    <property type="molecule type" value="Genomic_DNA"/>
</dbReference>
<keyword evidence="2" id="KW-0378">Hydrolase</keyword>
<keyword evidence="1" id="KW-0645">Protease</keyword>
<dbReference type="Proteomes" id="UP000709295">
    <property type="component" value="Unassembled WGS sequence"/>
</dbReference>
<reference evidence="4" key="1">
    <citation type="submission" date="2021-01" db="EMBL/GenBank/DDBJ databases">
        <title>Phytophthora aleatoria, a newly-described species from Pinus radiata is distinct from Phytophthora cactorum isolates based on comparative genomics.</title>
        <authorList>
            <person name="Mcdougal R."/>
            <person name="Panda P."/>
            <person name="Williams N."/>
            <person name="Studholme D.J."/>
        </authorList>
    </citation>
    <scope>NUCLEOTIDE SEQUENCE</scope>
    <source>
        <strain evidence="4">NZFS 4037</strain>
    </source>
</reference>
<organism evidence="4 5">
    <name type="scientific">Phytophthora aleatoria</name>
    <dbReference type="NCBI Taxonomy" id="2496075"/>
    <lineage>
        <taxon>Eukaryota</taxon>
        <taxon>Sar</taxon>
        <taxon>Stramenopiles</taxon>
        <taxon>Oomycota</taxon>
        <taxon>Peronosporomycetes</taxon>
        <taxon>Peronosporales</taxon>
        <taxon>Peronosporaceae</taxon>
        <taxon>Phytophthora</taxon>
    </lineage>
</organism>
<dbReference type="InterPro" id="IPR003653">
    <property type="entry name" value="Peptidase_C48_C"/>
</dbReference>
<gene>
    <name evidence="4" type="ORF">JG688_00008771</name>
</gene>
<protein>
    <recommendedName>
        <fullName evidence="3">Ubiquitin-like protease family profile domain-containing protein</fullName>
    </recommendedName>
</protein>
<feature type="non-terminal residue" evidence="4">
    <location>
        <position position="137"/>
    </location>
</feature>
<evidence type="ECO:0000256" key="1">
    <source>
        <dbReference type="ARBA" id="ARBA00022670"/>
    </source>
</evidence>
<evidence type="ECO:0000256" key="2">
    <source>
        <dbReference type="ARBA" id="ARBA00022801"/>
    </source>
</evidence>
<evidence type="ECO:0000259" key="3">
    <source>
        <dbReference type="PROSITE" id="PS50600"/>
    </source>
</evidence>
<evidence type="ECO:0000313" key="5">
    <source>
        <dbReference type="Proteomes" id="UP000709295"/>
    </source>
</evidence>
<dbReference type="AlphaFoldDB" id="A0A8J5MFL5"/>
<feature type="domain" description="Ubiquitin-like protease family profile" evidence="3">
    <location>
        <begin position="1"/>
        <end position="109"/>
    </location>
</feature>
<dbReference type="GO" id="GO:0006508">
    <property type="term" value="P:proteolysis"/>
    <property type="evidence" value="ECO:0007669"/>
    <property type="project" value="UniProtKB-KW"/>
</dbReference>
<name>A0A8J5MFL5_9STRA</name>
<dbReference type="Pfam" id="PF02902">
    <property type="entry name" value="Peptidase_C48"/>
    <property type="match status" value="1"/>
</dbReference>